<dbReference type="InParanoid" id="A0A2K1R373"/>
<reference evidence="9 10" key="1">
    <citation type="submission" date="2017-06" db="EMBL/GenBank/DDBJ databases">
        <title>Draft genome sequence of a variant of Elsinoe murrayae.</title>
        <authorList>
            <person name="Cheng Q."/>
        </authorList>
    </citation>
    <scope>NUCLEOTIDE SEQUENCE [LARGE SCALE GENOMIC DNA]</scope>
    <source>
        <strain evidence="9 10">CQ-2017a</strain>
    </source>
</reference>
<evidence type="ECO:0000256" key="5">
    <source>
        <dbReference type="PIRNR" id="PIRNR016020"/>
    </source>
</evidence>
<dbReference type="InterPro" id="IPR014718">
    <property type="entry name" value="GH-type_carb-bd"/>
</dbReference>
<dbReference type="PANTHER" id="PTHR11122">
    <property type="entry name" value="APOSPORY-ASSOCIATED PROTEIN C-RELATED"/>
    <property type="match status" value="1"/>
</dbReference>
<dbReference type="FunCoup" id="A0A2K1R373">
    <property type="interactions" value="258"/>
</dbReference>
<dbReference type="GO" id="GO:0047938">
    <property type="term" value="F:glucose-6-phosphate 1-epimerase activity"/>
    <property type="evidence" value="ECO:0007669"/>
    <property type="project" value="UniProtKB-UniRule"/>
</dbReference>
<evidence type="ECO:0000256" key="1">
    <source>
        <dbReference type="ARBA" id="ARBA00001096"/>
    </source>
</evidence>
<dbReference type="Gene3D" id="2.70.98.10">
    <property type="match status" value="1"/>
</dbReference>
<dbReference type="Proteomes" id="UP000243797">
    <property type="component" value="Unassembled WGS sequence"/>
</dbReference>
<evidence type="ECO:0000256" key="4">
    <source>
        <dbReference type="ARBA" id="ARBA00023235"/>
    </source>
</evidence>
<dbReference type="GO" id="GO:0030246">
    <property type="term" value="F:carbohydrate binding"/>
    <property type="evidence" value="ECO:0007669"/>
    <property type="project" value="UniProtKB-UniRule"/>
</dbReference>
<organism evidence="9 10">
    <name type="scientific">Sphaceloma murrayae</name>
    <dbReference type="NCBI Taxonomy" id="2082308"/>
    <lineage>
        <taxon>Eukaryota</taxon>
        <taxon>Fungi</taxon>
        <taxon>Dikarya</taxon>
        <taxon>Ascomycota</taxon>
        <taxon>Pezizomycotina</taxon>
        <taxon>Dothideomycetes</taxon>
        <taxon>Dothideomycetidae</taxon>
        <taxon>Myriangiales</taxon>
        <taxon>Elsinoaceae</taxon>
        <taxon>Sphaceloma</taxon>
    </lineage>
</organism>
<dbReference type="InterPro" id="IPR011013">
    <property type="entry name" value="Gal_mutarotase_sf_dom"/>
</dbReference>
<keyword evidence="4 5" id="KW-0413">Isomerase</keyword>
<name>A0A2K1R373_9PEZI</name>
<evidence type="ECO:0000256" key="7">
    <source>
        <dbReference type="PIRSR" id="PIRSR016020-2"/>
    </source>
</evidence>
<feature type="region of interest" description="Disordered" evidence="8">
    <location>
        <begin position="1"/>
        <end position="22"/>
    </location>
</feature>
<protein>
    <recommendedName>
        <fullName evidence="3 5">Glucose-6-phosphate 1-epimerase</fullName>
        <ecNumber evidence="3 5">5.1.3.15</ecNumber>
    </recommendedName>
</protein>
<dbReference type="PIRSF" id="PIRSF016020">
    <property type="entry name" value="PHexose_mutarotase"/>
    <property type="match status" value="1"/>
</dbReference>
<dbReference type="InterPro" id="IPR008183">
    <property type="entry name" value="Aldose_1/G6P_1-epimerase"/>
</dbReference>
<feature type="binding site" evidence="7">
    <location>
        <position position="104"/>
    </location>
    <ligand>
        <name>substrate</name>
    </ligand>
</feature>
<dbReference type="EMBL" id="NKHZ01000010">
    <property type="protein sequence ID" value="PNS21742.1"/>
    <property type="molecule type" value="Genomic_DNA"/>
</dbReference>
<comment type="similarity">
    <text evidence="2 5">Belongs to the glucose-6-phosphate 1-epimerase family.</text>
</comment>
<dbReference type="InterPro" id="IPR025532">
    <property type="entry name" value="G6P_1-epimerase"/>
</dbReference>
<gene>
    <name evidence="9" type="ORF">CAC42_1596</name>
</gene>
<dbReference type="GO" id="GO:0005975">
    <property type="term" value="P:carbohydrate metabolic process"/>
    <property type="evidence" value="ECO:0007669"/>
    <property type="project" value="InterPro"/>
</dbReference>
<comment type="function">
    <text evidence="5">Catalyzes the interconversion between the alpha and beta anomers from at least three hexose 6-phosphate sugars (Glc6P, Gal6P, and Man6P).</text>
</comment>
<evidence type="ECO:0000313" key="10">
    <source>
        <dbReference type="Proteomes" id="UP000243797"/>
    </source>
</evidence>
<dbReference type="CDD" id="cd09020">
    <property type="entry name" value="D-hex-6-P-epi_like"/>
    <property type="match status" value="1"/>
</dbReference>
<comment type="catalytic activity">
    <reaction evidence="1">
        <text>alpha-D-glucose 6-phosphate = beta-D-glucose 6-phosphate</text>
        <dbReference type="Rhea" id="RHEA:16249"/>
        <dbReference type="ChEBI" id="CHEBI:58225"/>
        <dbReference type="ChEBI" id="CHEBI:58247"/>
        <dbReference type="EC" id="5.1.3.15"/>
    </reaction>
</comment>
<dbReference type="AlphaFoldDB" id="A0A2K1R373"/>
<sequence>MANRANKPAPLTPGPSGPQPLVDIEGDKVVARLPSGESVEVYLYGATITSWKNDHGRENLWVSESAIRDGSKAIRGGVPVVFPVFGAPPPNHATSSLPQHGFARISHWDYLGKSSSESAPVSKGGDSAVRLDFGLSPQNLSPEMKKAWPYEFNLVYSVTLGRDGLQTVLEVRNPSSEKWEFQMLTHTYFRIPDISKVTVTGLAGTRYTDKMLNATEHTSSGNELRIEGATDRVYKSLQQNTTSIVVDGKPFIDVVRDNLADTVVWNPWREGAQAISDFAPKDGYKNMICVEPGNVNGWTTLEGNDGFEAGQVLKSYL</sequence>
<dbReference type="GO" id="GO:0005737">
    <property type="term" value="C:cytoplasm"/>
    <property type="evidence" value="ECO:0007669"/>
    <property type="project" value="TreeGrafter"/>
</dbReference>
<feature type="active site" evidence="6">
    <location>
        <position position="186"/>
    </location>
</feature>
<dbReference type="SUPFAM" id="SSF74650">
    <property type="entry name" value="Galactose mutarotase-like"/>
    <property type="match status" value="1"/>
</dbReference>
<evidence type="ECO:0000313" key="9">
    <source>
        <dbReference type="EMBL" id="PNS21742.1"/>
    </source>
</evidence>
<evidence type="ECO:0000256" key="2">
    <source>
        <dbReference type="ARBA" id="ARBA00005866"/>
    </source>
</evidence>
<dbReference type="EC" id="5.1.3.15" evidence="3 5"/>
<feature type="binding site" evidence="7">
    <location>
        <position position="99"/>
    </location>
    <ligand>
        <name>substrate</name>
    </ligand>
</feature>
<accession>A0A2K1R373</accession>
<feature type="binding site" evidence="7">
    <location>
        <position position="75"/>
    </location>
    <ligand>
        <name>substrate</name>
    </ligand>
</feature>
<evidence type="ECO:0000256" key="8">
    <source>
        <dbReference type="SAM" id="MobiDB-lite"/>
    </source>
</evidence>
<evidence type="ECO:0000256" key="3">
    <source>
        <dbReference type="ARBA" id="ARBA00012083"/>
    </source>
</evidence>
<dbReference type="Pfam" id="PF01263">
    <property type="entry name" value="Aldose_epim"/>
    <property type="match status" value="1"/>
</dbReference>
<dbReference type="STRING" id="2082308.A0A2K1R373"/>
<comment type="caution">
    <text evidence="9">The sequence shown here is derived from an EMBL/GenBank/DDBJ whole genome shotgun (WGS) entry which is preliminary data.</text>
</comment>
<proteinExistence type="inferred from homology"/>
<dbReference type="PANTHER" id="PTHR11122:SF13">
    <property type="entry name" value="GLUCOSE-6-PHOSPHATE 1-EPIMERASE"/>
    <property type="match status" value="1"/>
</dbReference>
<evidence type="ECO:0000256" key="6">
    <source>
        <dbReference type="PIRSR" id="PIRSR016020-1"/>
    </source>
</evidence>
<dbReference type="OrthoDB" id="1659429at2759"/>
<keyword evidence="10" id="KW-1185">Reference proteome</keyword>
<feature type="active site" evidence="6">
    <location>
        <position position="291"/>
    </location>
</feature>